<dbReference type="EMBL" id="OD005479">
    <property type="protein sequence ID" value="CAD7411657.1"/>
    <property type="molecule type" value="Genomic_DNA"/>
</dbReference>
<name>A0A7R9DBN4_TIMPO</name>
<evidence type="ECO:0000313" key="1">
    <source>
        <dbReference type="EMBL" id="CAD7411657.1"/>
    </source>
</evidence>
<proteinExistence type="predicted"/>
<sequence length="152" mass="17221">MVSCEHQISFVHYDTPRSRVDSEHDLKSRCLRGSVFWAFPDHMIGRTTLITPPYLAQFLQGLMSYQLLPIPMSMLHIRSVGSSCGISFHIPLLVTPCSVIFIKLKLLWFLNAGVEQEKGNHYVKKNKALGLGRIKVQVLQKTVVLIAPYVTQ</sequence>
<organism evidence="1">
    <name type="scientific">Timema poppense</name>
    <name type="common">Walking stick</name>
    <dbReference type="NCBI Taxonomy" id="170557"/>
    <lineage>
        <taxon>Eukaryota</taxon>
        <taxon>Metazoa</taxon>
        <taxon>Ecdysozoa</taxon>
        <taxon>Arthropoda</taxon>
        <taxon>Hexapoda</taxon>
        <taxon>Insecta</taxon>
        <taxon>Pterygota</taxon>
        <taxon>Neoptera</taxon>
        <taxon>Polyneoptera</taxon>
        <taxon>Phasmatodea</taxon>
        <taxon>Timematodea</taxon>
        <taxon>Timematoidea</taxon>
        <taxon>Timematidae</taxon>
        <taxon>Timema</taxon>
    </lineage>
</organism>
<dbReference type="AlphaFoldDB" id="A0A7R9DBN4"/>
<protein>
    <submittedName>
        <fullName evidence="1">Uncharacterized protein</fullName>
    </submittedName>
</protein>
<gene>
    <name evidence="1" type="ORF">TPSB3V08_LOCUS8008</name>
</gene>
<reference evidence="1" key="1">
    <citation type="submission" date="2020-11" db="EMBL/GenBank/DDBJ databases">
        <authorList>
            <person name="Tran Van P."/>
        </authorList>
    </citation>
    <scope>NUCLEOTIDE SEQUENCE</scope>
</reference>
<accession>A0A7R9DBN4</accession>